<name>A0A1Y2H7K2_9FUNG</name>
<sequence>MPQQPLSAAIRTLGLPEISFRIAHLLQTKDALAFSAVSRSLYYSLTPFLWQELHIGKTEEYEDLELQKPLFTGYKRHISLKSVKLPAEPLERQRLLQGVFGNKVSLIRSLHILDEDDIDASFILGEMCTSIESVTIHGYFTTKSTDINFNKDQIKRCKIMLDGLRPGESIWNPLLKCHKAQNLCSMTLRCCSIRGRHLKAMWAVFAQLERLVLYKTTFDLEHGTMSLKDENRSEKRVRFPRLQEFELWGSRTTEQWLDLELLIGQCPVLRKLNWVIDDLYVSILQAAKRPLDRLEMDITGHRTDTFNLLRTHFETIQTISLKCCSDNTGDWIIEVLTSCPALECFNGMSITAKQIIESKPWVCHRLQKLSLFIDMGFEDNALTRRWTIDELEQCRKVFGLLAALKNLQILDFLGSFSTTCGYSFSSRCGYSSLPHNAPTNSRFRLVPLPLRLKAGLGLLAGLTKLEQVRFWGQQQRVHMEELIWMKLHWANLKTLAGGWSVQTGGAQKSANRYFREGLLREWLIKHGISTSGSYYVYEYHGNFSSHDVDWCEGSDSEETSHDN</sequence>
<dbReference type="InterPro" id="IPR032675">
    <property type="entry name" value="LRR_dom_sf"/>
</dbReference>
<keyword evidence="2" id="KW-1185">Reference proteome</keyword>
<proteinExistence type="predicted"/>
<gene>
    <name evidence="1" type="ORF">BCR41DRAFT_391424</name>
</gene>
<dbReference type="RefSeq" id="XP_021886685.1">
    <property type="nucleotide sequence ID" value="XM_022028355.1"/>
</dbReference>
<dbReference type="Gene3D" id="3.80.10.10">
    <property type="entry name" value="Ribonuclease Inhibitor"/>
    <property type="match status" value="1"/>
</dbReference>
<dbReference type="EMBL" id="MCFF01000001">
    <property type="protein sequence ID" value="ORZ29012.1"/>
    <property type="molecule type" value="Genomic_DNA"/>
</dbReference>
<accession>A0A1Y2H7K2</accession>
<comment type="caution">
    <text evidence="1">The sequence shown here is derived from an EMBL/GenBank/DDBJ whole genome shotgun (WGS) entry which is preliminary data.</text>
</comment>
<evidence type="ECO:0000313" key="2">
    <source>
        <dbReference type="Proteomes" id="UP000193648"/>
    </source>
</evidence>
<dbReference type="GeneID" id="33570198"/>
<protein>
    <recommendedName>
        <fullName evidence="3">F-box domain-containing protein</fullName>
    </recommendedName>
</protein>
<dbReference type="SUPFAM" id="SSF52047">
    <property type="entry name" value="RNI-like"/>
    <property type="match status" value="1"/>
</dbReference>
<reference evidence="1 2" key="1">
    <citation type="submission" date="2016-07" db="EMBL/GenBank/DDBJ databases">
        <title>Pervasive Adenine N6-methylation of Active Genes in Fungi.</title>
        <authorList>
            <consortium name="DOE Joint Genome Institute"/>
            <person name="Mondo S.J."/>
            <person name="Dannebaum R.O."/>
            <person name="Kuo R.C."/>
            <person name="Labutti K."/>
            <person name="Haridas S."/>
            <person name="Kuo A."/>
            <person name="Salamov A."/>
            <person name="Ahrendt S.R."/>
            <person name="Lipzen A."/>
            <person name="Sullivan W."/>
            <person name="Andreopoulos W.B."/>
            <person name="Clum A."/>
            <person name="Lindquist E."/>
            <person name="Daum C."/>
            <person name="Ramamoorthy G.K."/>
            <person name="Gryganskyi A."/>
            <person name="Culley D."/>
            <person name="Magnuson J.K."/>
            <person name="James T.Y."/>
            <person name="O'Malley M.A."/>
            <person name="Stajich J.E."/>
            <person name="Spatafora J.W."/>
            <person name="Visel A."/>
            <person name="Grigoriev I.V."/>
        </authorList>
    </citation>
    <scope>NUCLEOTIDE SEQUENCE [LARGE SCALE GENOMIC DNA]</scope>
    <source>
        <strain evidence="1 2">NRRL 3116</strain>
    </source>
</reference>
<dbReference type="Proteomes" id="UP000193648">
    <property type="component" value="Unassembled WGS sequence"/>
</dbReference>
<evidence type="ECO:0000313" key="1">
    <source>
        <dbReference type="EMBL" id="ORZ29012.1"/>
    </source>
</evidence>
<dbReference type="InParanoid" id="A0A1Y2H7K2"/>
<dbReference type="AlphaFoldDB" id="A0A1Y2H7K2"/>
<evidence type="ECO:0008006" key="3">
    <source>
        <dbReference type="Google" id="ProtNLM"/>
    </source>
</evidence>
<dbReference type="OrthoDB" id="3241014at2759"/>
<organism evidence="1 2">
    <name type="scientific">Lobosporangium transversale</name>
    <dbReference type="NCBI Taxonomy" id="64571"/>
    <lineage>
        <taxon>Eukaryota</taxon>
        <taxon>Fungi</taxon>
        <taxon>Fungi incertae sedis</taxon>
        <taxon>Mucoromycota</taxon>
        <taxon>Mortierellomycotina</taxon>
        <taxon>Mortierellomycetes</taxon>
        <taxon>Mortierellales</taxon>
        <taxon>Mortierellaceae</taxon>
        <taxon>Lobosporangium</taxon>
    </lineage>
</organism>